<evidence type="ECO:0000313" key="7">
    <source>
        <dbReference type="EMBL" id="EXG82696.1"/>
    </source>
</evidence>
<evidence type="ECO:0000259" key="6">
    <source>
        <dbReference type="Pfam" id="PF00496"/>
    </source>
</evidence>
<dbReference type="InterPro" id="IPR039424">
    <property type="entry name" value="SBP_5"/>
</dbReference>
<evidence type="ECO:0000256" key="4">
    <source>
        <dbReference type="SAM" id="MobiDB-lite"/>
    </source>
</evidence>
<dbReference type="GO" id="GO:1904680">
    <property type="term" value="F:peptide transmembrane transporter activity"/>
    <property type="evidence" value="ECO:0007669"/>
    <property type="project" value="TreeGrafter"/>
</dbReference>
<comment type="caution">
    <text evidence="7">The sequence shown here is derived from an EMBL/GenBank/DDBJ whole genome shotgun (WGS) entry which is preliminary data.</text>
</comment>
<evidence type="ECO:0000256" key="3">
    <source>
        <dbReference type="ARBA" id="ARBA00022729"/>
    </source>
</evidence>
<keyword evidence="3 5" id="KW-0732">Signal</keyword>
<name>A0A011AL72_9ACTN</name>
<dbReference type="Pfam" id="PF00496">
    <property type="entry name" value="SBP_bac_5"/>
    <property type="match status" value="1"/>
</dbReference>
<evidence type="ECO:0000256" key="5">
    <source>
        <dbReference type="SAM" id="SignalP"/>
    </source>
</evidence>
<feature type="region of interest" description="Disordered" evidence="4">
    <location>
        <begin position="502"/>
        <end position="521"/>
    </location>
</feature>
<dbReference type="GO" id="GO:0015833">
    <property type="term" value="P:peptide transport"/>
    <property type="evidence" value="ECO:0007669"/>
    <property type="project" value="TreeGrafter"/>
</dbReference>
<dbReference type="HOGENOM" id="CLU_017028_7_3_11"/>
<evidence type="ECO:0000256" key="2">
    <source>
        <dbReference type="ARBA" id="ARBA00022448"/>
    </source>
</evidence>
<dbReference type="PANTHER" id="PTHR30290">
    <property type="entry name" value="PERIPLASMIC BINDING COMPONENT OF ABC TRANSPORTER"/>
    <property type="match status" value="1"/>
</dbReference>
<feature type="domain" description="Solute-binding protein family 5" evidence="6">
    <location>
        <begin position="81"/>
        <end position="427"/>
    </location>
</feature>
<proteinExistence type="inferred from homology"/>
<evidence type="ECO:0000256" key="1">
    <source>
        <dbReference type="ARBA" id="ARBA00005695"/>
    </source>
</evidence>
<dbReference type="EMBL" id="JFBT01000001">
    <property type="protein sequence ID" value="EXG82696.1"/>
    <property type="molecule type" value="Genomic_DNA"/>
</dbReference>
<keyword evidence="8" id="KW-1185">Reference proteome</keyword>
<evidence type="ECO:0000313" key="8">
    <source>
        <dbReference type="Proteomes" id="UP000021053"/>
    </source>
</evidence>
<accession>A0A011AL72</accession>
<feature type="signal peptide" evidence="5">
    <location>
        <begin position="1"/>
        <end position="23"/>
    </location>
</feature>
<dbReference type="PATRIC" id="fig|927661.3.peg.3865"/>
<dbReference type="InterPro" id="IPR000914">
    <property type="entry name" value="SBP_5_dom"/>
</dbReference>
<comment type="similarity">
    <text evidence="1">Belongs to the bacterial solute-binding protein 5 family.</text>
</comment>
<dbReference type="Gene3D" id="3.10.105.10">
    <property type="entry name" value="Dipeptide-binding Protein, Domain 3"/>
    <property type="match status" value="1"/>
</dbReference>
<dbReference type="PANTHER" id="PTHR30290:SF9">
    <property type="entry name" value="OLIGOPEPTIDE-BINDING PROTEIN APPA"/>
    <property type="match status" value="1"/>
</dbReference>
<dbReference type="RefSeq" id="WP_051570630.1">
    <property type="nucleotide sequence ID" value="NZ_KK073874.1"/>
</dbReference>
<organism evidence="7 8">
    <name type="scientific">Cryptosporangium arvum DSM 44712</name>
    <dbReference type="NCBI Taxonomy" id="927661"/>
    <lineage>
        <taxon>Bacteria</taxon>
        <taxon>Bacillati</taxon>
        <taxon>Actinomycetota</taxon>
        <taxon>Actinomycetes</taxon>
        <taxon>Cryptosporangiales</taxon>
        <taxon>Cryptosporangiaceae</taxon>
        <taxon>Cryptosporangium</taxon>
    </lineage>
</organism>
<dbReference type="AlphaFoldDB" id="A0A011AL72"/>
<reference evidence="7 8" key="1">
    <citation type="submission" date="2013-07" db="EMBL/GenBank/DDBJ databases">
        <authorList>
            <consortium name="DOE Joint Genome Institute"/>
            <person name="Eisen J."/>
            <person name="Huntemann M."/>
            <person name="Han J."/>
            <person name="Chen A."/>
            <person name="Kyrpides N."/>
            <person name="Mavromatis K."/>
            <person name="Markowitz V."/>
            <person name="Palaniappan K."/>
            <person name="Ivanova N."/>
            <person name="Schaumberg A."/>
            <person name="Pati A."/>
            <person name="Liolios K."/>
            <person name="Nordberg H.P."/>
            <person name="Cantor M.N."/>
            <person name="Hua S.X."/>
            <person name="Woyke T."/>
        </authorList>
    </citation>
    <scope>NUCLEOTIDE SEQUENCE [LARGE SCALE GENOMIC DNA]</scope>
    <source>
        <strain evidence="7 8">DSM 44712</strain>
    </source>
</reference>
<keyword evidence="2" id="KW-0813">Transport</keyword>
<dbReference type="PROSITE" id="PS51257">
    <property type="entry name" value="PROKAR_LIPOPROTEIN"/>
    <property type="match status" value="1"/>
</dbReference>
<dbReference type="SUPFAM" id="SSF53850">
    <property type="entry name" value="Periplasmic binding protein-like II"/>
    <property type="match status" value="1"/>
</dbReference>
<dbReference type="InterPro" id="IPR030678">
    <property type="entry name" value="Peptide/Ni-bd"/>
</dbReference>
<gene>
    <name evidence="7" type="ORF">CryarDRAFT_3896</name>
</gene>
<dbReference type="GO" id="GO:0043190">
    <property type="term" value="C:ATP-binding cassette (ABC) transporter complex"/>
    <property type="evidence" value="ECO:0007669"/>
    <property type="project" value="InterPro"/>
</dbReference>
<dbReference type="Proteomes" id="UP000021053">
    <property type="component" value="Unassembled WGS sequence"/>
</dbReference>
<dbReference type="GO" id="GO:0042597">
    <property type="term" value="C:periplasmic space"/>
    <property type="evidence" value="ECO:0007669"/>
    <property type="project" value="UniProtKB-ARBA"/>
</dbReference>
<dbReference type="OrthoDB" id="9803988at2"/>
<dbReference type="Gene3D" id="3.40.190.10">
    <property type="entry name" value="Periplasmic binding protein-like II"/>
    <property type="match status" value="1"/>
</dbReference>
<dbReference type="PIRSF" id="PIRSF002741">
    <property type="entry name" value="MppA"/>
    <property type="match status" value="1"/>
</dbReference>
<sequence length="521" mass="54583">MPTLHRSRLLAASVASAMALTLAACTTSGSSSTSGGNTSELNLQFTGVPISLNPALAGAGGSTVYTALAYDSLIHLSNEGKLEPDLAESWKYVGTGNKVFELTLREGVKFASGKPLTAEAAVASMQYFLKAGGPLTPSAGAVDKVEATGPRTVQVTYKSPNPDAAGTMDQYHGIGVLIGPDGVANPQSLLTKSDGTGAYVYDNATSVAGSRYSYTKNPAYFNPKAQRFSKVSVRVIGDPQAVLSAVTTGQVDYATGSPATADAAKSAGLNIVKAPFFNWELVLGDTEGTISKPLADPRVRQAIGYAINRDALSKAFGADFTKPSTQQLIEGADGYDESIGYTFDLQKAKSLMAEAGYAKGFPLTVLTESILDRNTTYSQAVADALKAIGITVTLKVISTTVPAFIGEATSKKYAASIWPSAGPNMFQNYSQVSGGLFNPFGHKDAQLDGIMQRASAAEGSERTGLYQQASKRFQELAWLIPLIATENVYYSSAKLEGISASVGNPNPMPVGPTPELAWRKG</sequence>
<feature type="chain" id="PRO_5039343606" evidence="5">
    <location>
        <begin position="24"/>
        <end position="521"/>
    </location>
</feature>
<protein>
    <submittedName>
        <fullName evidence="7">ABC-type dipeptide transport system, periplasmic component</fullName>
    </submittedName>
</protein>